<feature type="region of interest" description="Disordered" evidence="1">
    <location>
        <begin position="1"/>
        <end position="30"/>
    </location>
</feature>
<reference evidence="3" key="2">
    <citation type="submission" date="2021-04" db="EMBL/GenBank/DDBJ databases">
        <authorList>
            <person name="Gilroy R."/>
        </authorList>
    </citation>
    <scope>NUCLEOTIDE SEQUENCE</scope>
    <source>
        <strain evidence="3">CHK185-5351</strain>
    </source>
</reference>
<evidence type="ECO:0000256" key="1">
    <source>
        <dbReference type="SAM" id="MobiDB-lite"/>
    </source>
</evidence>
<dbReference type="EMBL" id="DWWU01000009">
    <property type="protein sequence ID" value="HJC14588.1"/>
    <property type="molecule type" value="Genomic_DNA"/>
</dbReference>
<reference evidence="3" key="1">
    <citation type="journal article" date="2021" name="PeerJ">
        <title>Extensive microbial diversity within the chicken gut microbiome revealed by metagenomics and culture.</title>
        <authorList>
            <person name="Gilroy R."/>
            <person name="Ravi A."/>
            <person name="Getino M."/>
            <person name="Pursley I."/>
            <person name="Horton D.L."/>
            <person name="Alikhan N.F."/>
            <person name="Baker D."/>
            <person name="Gharbi K."/>
            <person name="Hall N."/>
            <person name="Watson M."/>
            <person name="Adriaenssens E.M."/>
            <person name="Foster-Nyarko E."/>
            <person name="Jarju S."/>
            <person name="Secka A."/>
            <person name="Antonio M."/>
            <person name="Oren A."/>
            <person name="Chaudhuri R.R."/>
            <person name="La Ragione R."/>
            <person name="Hildebrand F."/>
            <person name="Pallen M.J."/>
        </authorList>
    </citation>
    <scope>NUCLEOTIDE SEQUENCE</scope>
    <source>
        <strain evidence="3">CHK185-5351</strain>
    </source>
</reference>
<organism evidence="3 4">
    <name type="scientific">Candidatus Fusicatenibacter intestinigallinarum</name>
    <dbReference type="NCBI Taxonomy" id="2838598"/>
    <lineage>
        <taxon>Bacteria</taxon>
        <taxon>Bacillati</taxon>
        <taxon>Bacillota</taxon>
        <taxon>Clostridia</taxon>
        <taxon>Lachnospirales</taxon>
        <taxon>Lachnospiraceae</taxon>
        <taxon>Fusicatenibacter</taxon>
    </lineage>
</organism>
<dbReference type="AlphaFoldDB" id="A0A9D2N7N2"/>
<feature type="compositionally biased region" description="Basic and acidic residues" evidence="1">
    <location>
        <begin position="15"/>
        <end position="30"/>
    </location>
</feature>
<sequence length="111" mass="12409">MHLLHDENGNPVPHGSHDAQHHDHSHGHDCENGCHEHCESGCKNEHVALLTYMLQHNEHHAAELDEMADKLEQAGLTDAAKQIREGVSDFQKGNMRLSLALTLVKEQLKEA</sequence>
<evidence type="ECO:0000313" key="3">
    <source>
        <dbReference type="EMBL" id="HJC14588.1"/>
    </source>
</evidence>
<evidence type="ECO:0000259" key="2">
    <source>
        <dbReference type="Pfam" id="PF26551"/>
    </source>
</evidence>
<dbReference type="Proteomes" id="UP000823849">
    <property type="component" value="Unassembled WGS sequence"/>
</dbReference>
<accession>A0A9D2N7N2</accession>
<proteinExistence type="predicted"/>
<dbReference type="Pfam" id="PF26551">
    <property type="entry name" value="DUF8180"/>
    <property type="match status" value="1"/>
</dbReference>
<gene>
    <name evidence="3" type="ORF">H9705_01995</name>
</gene>
<name>A0A9D2N7N2_9FIRM</name>
<protein>
    <submittedName>
        <fullName evidence="3">Cobalt transporter</fullName>
    </submittedName>
</protein>
<comment type="caution">
    <text evidence="3">The sequence shown here is derived from an EMBL/GenBank/DDBJ whole genome shotgun (WGS) entry which is preliminary data.</text>
</comment>
<feature type="domain" description="DUF8180" evidence="2">
    <location>
        <begin position="48"/>
        <end position="103"/>
    </location>
</feature>
<dbReference type="InterPro" id="IPR058493">
    <property type="entry name" value="DUF8180"/>
</dbReference>
<evidence type="ECO:0000313" key="4">
    <source>
        <dbReference type="Proteomes" id="UP000823849"/>
    </source>
</evidence>